<feature type="region of interest" description="Disordered" evidence="1">
    <location>
        <begin position="145"/>
        <end position="210"/>
    </location>
</feature>
<dbReference type="EMBL" id="FJVC01000078">
    <property type="protein sequence ID" value="CZT42156.1"/>
    <property type="molecule type" value="Genomic_DNA"/>
</dbReference>
<feature type="compositionally biased region" description="Polar residues" evidence="1">
    <location>
        <begin position="17"/>
        <end position="27"/>
    </location>
</feature>
<evidence type="ECO:0000256" key="1">
    <source>
        <dbReference type="SAM" id="MobiDB-lite"/>
    </source>
</evidence>
<name>A0A1E1LZ77_RHYSE</name>
<gene>
    <name evidence="2" type="ORF">RSE6_16024</name>
</gene>
<proteinExistence type="predicted"/>
<feature type="region of interest" description="Disordered" evidence="1">
    <location>
        <begin position="1"/>
        <end position="72"/>
    </location>
</feature>
<sequence length="299" mass="33844">MAYSNSTSDRMDELRYRNQQTTRNDSSLLGLVSPPRNSNGNGNGNSNSNGNRLPQPLSQDGRGGLMRRFTTDSGRVPTIASITTQRGAQDSQDYGPSTYHKVQLLEKKKLEYERLREQKRRFEAEMQLLDLQQRREEQELAQMQEDLGRGNNVNGGRQSEPTTPPEYREHNSGFPTVFSRPNRYSTSSLQSPPGIYNRPGRSGSQLTSPQAGIMQQSSYMMEDKLPSKSVPGSRRNSDEDEKEEAVRQDPTSHRSTNAMAELRQAVEETFNDPLAFFHLEQFASDRVVQLFNIVVPSYC</sequence>
<accession>A0A1E1LZ77</accession>
<dbReference type="Proteomes" id="UP000177625">
    <property type="component" value="Unassembled WGS sequence"/>
</dbReference>
<evidence type="ECO:0000313" key="3">
    <source>
        <dbReference type="Proteomes" id="UP000177625"/>
    </source>
</evidence>
<feature type="compositionally biased region" description="Polar residues" evidence="1">
    <location>
        <begin position="151"/>
        <end position="161"/>
    </location>
</feature>
<feature type="region of interest" description="Disordered" evidence="1">
    <location>
        <begin position="223"/>
        <end position="255"/>
    </location>
</feature>
<keyword evidence="3" id="KW-1185">Reference proteome</keyword>
<protein>
    <submittedName>
        <fullName evidence="2">Uncharacterized protein</fullName>
    </submittedName>
</protein>
<organism evidence="2 3">
    <name type="scientific">Rhynchosporium secalis</name>
    <name type="common">Barley scald fungus</name>
    <dbReference type="NCBI Taxonomy" id="38038"/>
    <lineage>
        <taxon>Eukaryota</taxon>
        <taxon>Fungi</taxon>
        <taxon>Dikarya</taxon>
        <taxon>Ascomycota</taxon>
        <taxon>Pezizomycotina</taxon>
        <taxon>Leotiomycetes</taxon>
        <taxon>Helotiales</taxon>
        <taxon>Ploettnerulaceae</taxon>
        <taxon>Rhynchosporium</taxon>
    </lineage>
</organism>
<feature type="compositionally biased region" description="Polar residues" evidence="1">
    <location>
        <begin position="182"/>
        <end position="191"/>
    </location>
</feature>
<feature type="compositionally biased region" description="Low complexity" evidence="1">
    <location>
        <begin position="37"/>
        <end position="51"/>
    </location>
</feature>
<evidence type="ECO:0000313" key="2">
    <source>
        <dbReference type="EMBL" id="CZT42156.1"/>
    </source>
</evidence>
<dbReference type="AlphaFoldDB" id="A0A1E1LZ77"/>
<reference evidence="3" key="1">
    <citation type="submission" date="2016-03" db="EMBL/GenBank/DDBJ databases">
        <authorList>
            <person name="Guldener U."/>
        </authorList>
    </citation>
    <scope>NUCLEOTIDE SEQUENCE [LARGE SCALE GENOMIC DNA]</scope>
</reference>